<gene>
    <name evidence="4" type="ORF">A2429_00375</name>
</gene>
<dbReference type="Pfam" id="PF01116">
    <property type="entry name" value="F_bP_aldolase"/>
    <property type="match status" value="1"/>
</dbReference>
<dbReference type="GO" id="GO:0008270">
    <property type="term" value="F:zinc ion binding"/>
    <property type="evidence" value="ECO:0007669"/>
    <property type="project" value="InterPro"/>
</dbReference>
<feature type="active site" description="Proton donor" evidence="1">
    <location>
        <position position="83"/>
    </location>
</feature>
<dbReference type="InterPro" id="IPR013785">
    <property type="entry name" value="Aldolase_TIM"/>
</dbReference>
<comment type="cofactor">
    <cofactor evidence="3">
        <name>Zn(2+)</name>
        <dbReference type="ChEBI" id="CHEBI:29105"/>
    </cofactor>
    <text evidence="3">Binds 2 Zn(2+) ions per subunit. One is catalytic and the other provides a structural contribution.</text>
</comment>
<dbReference type="GO" id="GO:0005975">
    <property type="term" value="P:carbohydrate metabolic process"/>
    <property type="evidence" value="ECO:0007669"/>
    <property type="project" value="InterPro"/>
</dbReference>
<evidence type="ECO:0000256" key="2">
    <source>
        <dbReference type="PIRSR" id="PIRSR001359-2"/>
    </source>
</evidence>
<accession>A0A1G2Q4Q2</accession>
<feature type="binding site" evidence="2">
    <location>
        <position position="182"/>
    </location>
    <ligand>
        <name>dihydroxyacetone phosphate</name>
        <dbReference type="ChEBI" id="CHEBI:57642"/>
    </ligand>
</feature>
<feature type="binding site" evidence="3">
    <location>
        <position position="135"/>
    </location>
    <ligand>
        <name>Zn(2+)</name>
        <dbReference type="ChEBI" id="CHEBI:29105"/>
        <label>2</label>
    </ligand>
</feature>
<name>A0A1G2Q4Q2_9BACT</name>
<evidence type="ECO:0000313" key="4">
    <source>
        <dbReference type="EMBL" id="OHA55563.1"/>
    </source>
</evidence>
<dbReference type="GO" id="GO:0016832">
    <property type="term" value="F:aldehyde-lyase activity"/>
    <property type="evidence" value="ECO:0007669"/>
    <property type="project" value="InterPro"/>
</dbReference>
<dbReference type="Gene3D" id="3.20.20.70">
    <property type="entry name" value="Aldolase class I"/>
    <property type="match status" value="1"/>
</dbReference>
<dbReference type="NCBIfam" id="TIGR00167">
    <property type="entry name" value="cbbA"/>
    <property type="match status" value="1"/>
</dbReference>
<evidence type="ECO:0000256" key="1">
    <source>
        <dbReference type="PIRSR" id="PIRSR001359-1"/>
    </source>
</evidence>
<dbReference type="PANTHER" id="PTHR30304:SF0">
    <property type="entry name" value="D-TAGATOSE-1,6-BISPHOSPHATE ALDOLASE SUBUNIT GATY-RELATED"/>
    <property type="match status" value="1"/>
</dbReference>
<dbReference type="Proteomes" id="UP000178199">
    <property type="component" value="Unassembled WGS sequence"/>
</dbReference>
<feature type="binding site" evidence="2">
    <location>
        <begin position="234"/>
        <end position="237"/>
    </location>
    <ligand>
        <name>dihydroxyacetone phosphate</name>
        <dbReference type="ChEBI" id="CHEBI:57642"/>
    </ligand>
</feature>
<dbReference type="CDD" id="cd00947">
    <property type="entry name" value="TBP_aldolase_IIB"/>
    <property type="match status" value="1"/>
</dbReference>
<proteinExistence type="predicted"/>
<dbReference type="SUPFAM" id="SSF51569">
    <property type="entry name" value="Aldolase"/>
    <property type="match status" value="1"/>
</dbReference>
<feature type="binding site" evidence="3">
    <location>
        <position position="105"/>
    </location>
    <ligand>
        <name>Zn(2+)</name>
        <dbReference type="ChEBI" id="CHEBI:29105"/>
        <label>2</label>
    </ligand>
</feature>
<evidence type="ECO:0000256" key="3">
    <source>
        <dbReference type="PIRSR" id="PIRSR001359-3"/>
    </source>
</evidence>
<dbReference type="InterPro" id="IPR050246">
    <property type="entry name" value="Class_II_FBP_aldolase"/>
</dbReference>
<dbReference type="PANTHER" id="PTHR30304">
    <property type="entry name" value="D-TAGATOSE-1,6-BISPHOSPHATE ALDOLASE"/>
    <property type="match status" value="1"/>
</dbReference>
<feature type="binding site" evidence="3">
    <location>
        <position position="212"/>
    </location>
    <ligand>
        <name>Zn(2+)</name>
        <dbReference type="ChEBI" id="CHEBI:29105"/>
        <label>1</label>
        <note>catalytic</note>
    </ligand>
</feature>
<organism evidence="4 5">
    <name type="scientific">Candidatus Veblenbacteria bacterium RIFOXYC1_FULL_42_9</name>
    <dbReference type="NCBI Taxonomy" id="1802427"/>
    <lineage>
        <taxon>Bacteria</taxon>
        <taxon>Candidatus Vebleniibacteriota</taxon>
    </lineage>
</organism>
<feature type="binding site" evidence="3">
    <location>
        <position position="181"/>
    </location>
    <ligand>
        <name>Zn(2+)</name>
        <dbReference type="ChEBI" id="CHEBI:29105"/>
        <label>1</label>
        <note>catalytic</note>
    </ligand>
</feature>
<dbReference type="EMBL" id="MHTD01000029">
    <property type="protein sequence ID" value="OHA55563.1"/>
    <property type="molecule type" value="Genomic_DNA"/>
</dbReference>
<sequence>MLVSTGRIVTGAYRQHRLAVAFNTINAETTLAIARAANKVGVPTIFEISQKTVDYLGIETTVSLVKAAAKEAAGRVPLGIHLDHGKNFDICAKAIKAGFSSVMIDGSALSFADNISLTRKVVEYAHRRKVAVQGEVGALVPMRAGKKLLAAKNLMTDPEQAKKFVHLTGVDSLGVAVGTLHGPMKIFKRLPKIDFERLSDIHKKVKIPLVLHGGSGVPVADLKKAAKLGVAVVNIDTELRLAYLAALRWELARQKKEYDPRVIFAPVVKALTVVVEEKLRALQN</sequence>
<protein>
    <recommendedName>
        <fullName evidence="6">Tagatose-bisphosphate aldolase</fullName>
    </recommendedName>
</protein>
<dbReference type="AlphaFoldDB" id="A0A1G2Q4Q2"/>
<keyword evidence="3" id="KW-0479">Metal-binding</keyword>
<evidence type="ECO:0008006" key="6">
    <source>
        <dbReference type="Google" id="ProtNLM"/>
    </source>
</evidence>
<feature type="binding site" evidence="2">
    <location>
        <begin position="213"/>
        <end position="215"/>
    </location>
    <ligand>
        <name>dihydroxyacetone phosphate</name>
        <dbReference type="ChEBI" id="CHEBI:57642"/>
    </ligand>
</feature>
<dbReference type="InterPro" id="IPR000771">
    <property type="entry name" value="FBA_II"/>
</dbReference>
<dbReference type="PIRSF" id="PIRSF001359">
    <property type="entry name" value="F_bP_aldolase_II"/>
    <property type="match status" value="1"/>
</dbReference>
<keyword evidence="3" id="KW-0862">Zinc</keyword>
<reference evidence="4 5" key="1">
    <citation type="journal article" date="2016" name="Nat. Commun.">
        <title>Thousands of microbial genomes shed light on interconnected biogeochemical processes in an aquifer system.</title>
        <authorList>
            <person name="Anantharaman K."/>
            <person name="Brown C.T."/>
            <person name="Hug L.A."/>
            <person name="Sharon I."/>
            <person name="Castelle C.J."/>
            <person name="Probst A.J."/>
            <person name="Thomas B.C."/>
            <person name="Singh A."/>
            <person name="Wilkins M.J."/>
            <person name="Karaoz U."/>
            <person name="Brodie E.L."/>
            <person name="Williams K.H."/>
            <person name="Hubbard S.S."/>
            <person name="Banfield J.F."/>
        </authorList>
    </citation>
    <scope>NUCLEOTIDE SEQUENCE [LARGE SCALE GENOMIC DNA]</scope>
</reference>
<feature type="binding site" evidence="3">
    <location>
        <position position="84"/>
    </location>
    <ligand>
        <name>Zn(2+)</name>
        <dbReference type="ChEBI" id="CHEBI:29105"/>
        <label>1</label>
        <note>catalytic</note>
    </ligand>
</feature>
<comment type="caution">
    <text evidence="4">The sequence shown here is derived from an EMBL/GenBank/DDBJ whole genome shotgun (WGS) entry which is preliminary data.</text>
</comment>
<evidence type="ECO:0000313" key="5">
    <source>
        <dbReference type="Proteomes" id="UP000178199"/>
    </source>
</evidence>